<dbReference type="RefSeq" id="WP_340526199.1">
    <property type="nucleotide sequence ID" value="NZ_JBBLXS010000607.1"/>
</dbReference>
<protein>
    <submittedName>
        <fullName evidence="4">Phage tail sheath C-terminal domain-containing protein</fullName>
    </submittedName>
</protein>
<dbReference type="InterPro" id="IPR052042">
    <property type="entry name" value="Tail_sheath_structural"/>
</dbReference>
<organism evidence="4 5">
    <name type="scientific">Microcoleus anatoxicus PTRS2</name>
    <dbReference type="NCBI Taxonomy" id="2705321"/>
    <lineage>
        <taxon>Bacteria</taxon>
        <taxon>Bacillati</taxon>
        <taxon>Cyanobacteriota</taxon>
        <taxon>Cyanophyceae</taxon>
        <taxon>Oscillatoriophycideae</taxon>
        <taxon>Oscillatoriales</taxon>
        <taxon>Microcoleaceae</taxon>
        <taxon>Microcoleus</taxon>
        <taxon>Microcoleus anatoxicus</taxon>
    </lineage>
</organism>
<dbReference type="Pfam" id="PF04984">
    <property type="entry name" value="Phage_sheath_1"/>
    <property type="match status" value="1"/>
</dbReference>
<dbReference type="PANTHER" id="PTHR35861">
    <property type="match status" value="1"/>
</dbReference>
<comment type="caution">
    <text evidence="4">The sequence shown here is derived from an EMBL/GenBank/DDBJ whole genome shotgun (WGS) entry which is preliminary data.</text>
</comment>
<dbReference type="Proteomes" id="UP001384579">
    <property type="component" value="Unassembled WGS sequence"/>
</dbReference>
<name>A0ABU8YVC7_9CYAN</name>
<keyword evidence="5" id="KW-1185">Reference proteome</keyword>
<dbReference type="Pfam" id="PF17482">
    <property type="entry name" value="Phage_sheath_1C"/>
    <property type="match status" value="1"/>
</dbReference>
<dbReference type="InterPro" id="IPR035089">
    <property type="entry name" value="Phage_sheath_subtilisin"/>
</dbReference>
<dbReference type="EMBL" id="JBBLXS010000607">
    <property type="protein sequence ID" value="MEK0188412.1"/>
    <property type="molecule type" value="Genomic_DNA"/>
</dbReference>
<feature type="domain" description="Tail sheath protein C-terminal" evidence="3">
    <location>
        <begin position="261"/>
        <end position="358"/>
    </location>
</feature>
<dbReference type="Gene3D" id="3.40.50.11780">
    <property type="match status" value="1"/>
</dbReference>
<gene>
    <name evidence="4" type="ORF">WMG39_26735</name>
</gene>
<evidence type="ECO:0000313" key="4">
    <source>
        <dbReference type="EMBL" id="MEK0188412.1"/>
    </source>
</evidence>
<feature type="domain" description="Tail sheath protein subtilisin-like" evidence="2">
    <location>
        <begin position="95"/>
        <end position="260"/>
    </location>
</feature>
<dbReference type="PANTHER" id="PTHR35861:SF2">
    <property type="entry name" value="FELS-2 PROPHAGE PROTEIN"/>
    <property type="match status" value="1"/>
</dbReference>
<accession>A0ABU8YVC7</accession>
<proteinExistence type="inferred from homology"/>
<comment type="similarity">
    <text evidence="1">Belongs to the myoviridae tail sheath protein family.</text>
</comment>
<evidence type="ECO:0000259" key="3">
    <source>
        <dbReference type="Pfam" id="PF17482"/>
    </source>
</evidence>
<evidence type="ECO:0000259" key="2">
    <source>
        <dbReference type="Pfam" id="PF04984"/>
    </source>
</evidence>
<evidence type="ECO:0000256" key="1">
    <source>
        <dbReference type="ARBA" id="ARBA00008005"/>
    </source>
</evidence>
<evidence type="ECO:0000313" key="5">
    <source>
        <dbReference type="Proteomes" id="UP001384579"/>
    </source>
</evidence>
<reference evidence="4 5" key="1">
    <citation type="journal article" date="2020" name="Harmful Algae">
        <title>Molecular and morphological characterization of a novel dihydroanatoxin-a producing Microcoleus species (cyanobacteria) from the Russian River, California, USA.</title>
        <authorList>
            <person name="Conklin K.Y."/>
            <person name="Stancheva R."/>
            <person name="Otten T.G."/>
            <person name="Fadness R."/>
            <person name="Boyer G.L."/>
            <person name="Read B."/>
            <person name="Zhang X."/>
            <person name="Sheath R.G."/>
        </authorList>
    </citation>
    <scope>NUCLEOTIDE SEQUENCE [LARGE SCALE GENOMIC DNA]</scope>
    <source>
        <strain evidence="4 5">PTRS2</strain>
    </source>
</reference>
<dbReference type="InterPro" id="IPR020287">
    <property type="entry name" value="Tail_sheath_C"/>
</dbReference>
<sequence length="359" mass="38532">MAQTMILPGTYVEVRPEGLIAPSGVATGNIGIVGTASQGTENEVTLLSSLSEAKEIFGQSNEWQGGEQDELTLVRALELIYKNGGQTVYAVRTSGATTDAYQESLALLENKIVNIVVLAGQDANQAGMVDALKGHLNTTAEIKRERIGIIGSGFKNGKDDLAQISGHNLSDDEGRLIFTAPGILMTSQGKQHKLPGGYLAAAIAGLIASLNVQASPTNKTLSIEGITTEFNNAQLKELVQKKVLTVEARSGYRIVKGITTADSPWNQITTRRIVDYAIYGVRSSCDPYIGKLNNDRVRGAMKATLDAFLTSMVDSESLVSYQLEVSATRRQEIAGEVAVKMILQPTFSIDFIQVTMYLG</sequence>